<gene>
    <name evidence="1" type="ORF">THIOM_002004</name>
</gene>
<dbReference type="AlphaFoldDB" id="A0A0A6P103"/>
<organism evidence="1 2">
    <name type="scientific">Candidatus Thiomargarita nelsonii</name>
    <dbReference type="NCBI Taxonomy" id="1003181"/>
    <lineage>
        <taxon>Bacteria</taxon>
        <taxon>Pseudomonadati</taxon>
        <taxon>Pseudomonadota</taxon>
        <taxon>Gammaproteobacteria</taxon>
        <taxon>Thiotrichales</taxon>
        <taxon>Thiotrichaceae</taxon>
        <taxon>Thiomargarita</taxon>
    </lineage>
</organism>
<keyword evidence="2" id="KW-1185">Reference proteome</keyword>
<dbReference type="EMBL" id="LUTY01001106">
    <property type="protein sequence ID" value="OAD22199.1"/>
    <property type="molecule type" value="Genomic_DNA"/>
</dbReference>
<reference evidence="1 2" key="1">
    <citation type="submission" date="2016-05" db="EMBL/GenBank/DDBJ databases">
        <title>Single-cell genome of chain-forming Candidatus Thiomargarita nelsonii and comparison to other large sulfur-oxidizing bacteria.</title>
        <authorList>
            <person name="Winkel M."/>
            <person name="Salman V."/>
            <person name="Woyke T."/>
            <person name="Schulz-Vogt H."/>
            <person name="Richter M."/>
            <person name="Flood B."/>
            <person name="Bailey J."/>
            <person name="Amann R."/>
            <person name="Mussmann M."/>
        </authorList>
    </citation>
    <scope>NUCLEOTIDE SEQUENCE [LARGE SCALE GENOMIC DNA]</scope>
    <source>
        <strain evidence="1 2">THI036</strain>
    </source>
</reference>
<dbReference type="Proteomes" id="UP000076962">
    <property type="component" value="Unassembled WGS sequence"/>
</dbReference>
<comment type="caution">
    <text evidence="1">The sequence shown here is derived from an EMBL/GenBank/DDBJ whole genome shotgun (WGS) entry which is preliminary data.</text>
</comment>
<proteinExistence type="predicted"/>
<evidence type="ECO:0000313" key="1">
    <source>
        <dbReference type="EMBL" id="OAD22199.1"/>
    </source>
</evidence>
<name>A0A0A6P103_9GAMM</name>
<evidence type="ECO:0000313" key="2">
    <source>
        <dbReference type="Proteomes" id="UP000076962"/>
    </source>
</evidence>
<protein>
    <submittedName>
        <fullName evidence="1">Uncharacterized protein</fullName>
    </submittedName>
</protein>
<sequence length="99" mass="11549">MEMTLKFPNEIGQQIQKLPNPSEFVSKVVKDALNNQMVKAVQSDSKEGIGREFKVMEWLRQVRDEHYELLKGKSIEDKIAFYREGARRVHQKMGVSLKK</sequence>
<accession>A0A0A6P103</accession>